<dbReference type="AlphaFoldDB" id="A0A0H3D831"/>
<feature type="chain" id="PRO_5002607025" description="Secreted protein" evidence="1">
    <location>
        <begin position="27"/>
        <end position="150"/>
    </location>
</feature>
<reference evidence="2 3" key="1">
    <citation type="journal article" date="2010" name="Cell Res.">
        <title>Complete genome sequence of the rifamycin SV-producing Amycolatopsis mediterranei U32 revealed its genetic characteristics in phylogeny and metabolism.</title>
        <authorList>
            <person name="Zhao W."/>
            <person name="Zhong Y."/>
            <person name="Yuan H."/>
            <person name="Wang J."/>
            <person name="Zheng H."/>
            <person name="Wang Y."/>
            <person name="Cen X."/>
            <person name="Xu F."/>
            <person name="Bai J."/>
            <person name="Han X."/>
            <person name="Lu G."/>
            <person name="Zhu Y."/>
            <person name="Shao Z."/>
            <person name="Yan H."/>
            <person name="Li C."/>
            <person name="Peng N."/>
            <person name="Zhang Z."/>
            <person name="Zhang Y."/>
            <person name="Lin W."/>
            <person name="Fan Y."/>
            <person name="Qin Z."/>
            <person name="Hu Y."/>
            <person name="Zhu B."/>
            <person name="Wang S."/>
            <person name="Ding X."/>
            <person name="Zhao G.P."/>
        </authorList>
    </citation>
    <scope>NUCLEOTIDE SEQUENCE [LARGE SCALE GENOMIC DNA]</scope>
    <source>
        <strain evidence="3">U-32</strain>
    </source>
</reference>
<evidence type="ECO:0000313" key="3">
    <source>
        <dbReference type="Proteomes" id="UP000000328"/>
    </source>
</evidence>
<dbReference type="Proteomes" id="UP000000328">
    <property type="component" value="Chromosome"/>
</dbReference>
<sequence>MRKISKRAAIVLGAAGVVVVAGVAYAAWTSSGAGSGSVSSTTSVNSAITSASSGSALYPGGGTDFTVTIDNPNDYPVVVTGISAGSSNVVGGCAAGTVTSPASTSTSGTIAAKGTRTYTLHATMNADAADACKGQTFVLPLTATLVSNAS</sequence>
<dbReference type="OrthoDB" id="3635400at2"/>
<dbReference type="RefSeq" id="WP_013226300.1">
    <property type="nucleotide sequence ID" value="NC_014318.1"/>
</dbReference>
<evidence type="ECO:0000256" key="1">
    <source>
        <dbReference type="SAM" id="SignalP"/>
    </source>
</evidence>
<keyword evidence="1" id="KW-0732">Signal</keyword>
<dbReference type="EMBL" id="CP002000">
    <property type="protein sequence ID" value="ADJ46228.1"/>
    <property type="molecule type" value="Genomic_DNA"/>
</dbReference>
<name>A0A0H3D831_AMYMU</name>
<dbReference type="eggNOG" id="ENOG5033I6N">
    <property type="taxonomic scope" value="Bacteria"/>
</dbReference>
<dbReference type="PATRIC" id="fig|749927.5.peg.4609"/>
<dbReference type="HOGENOM" id="CLU_118435_0_0_11"/>
<feature type="signal peptide" evidence="1">
    <location>
        <begin position="1"/>
        <end position="26"/>
    </location>
</feature>
<gene>
    <name evidence="2" type="ordered locus">AMED_4457</name>
</gene>
<evidence type="ECO:0008006" key="4">
    <source>
        <dbReference type="Google" id="ProtNLM"/>
    </source>
</evidence>
<evidence type="ECO:0000313" key="2">
    <source>
        <dbReference type="EMBL" id="ADJ46228.1"/>
    </source>
</evidence>
<accession>A0A0H3D831</accession>
<dbReference type="GeneID" id="92872181"/>
<dbReference type="KEGG" id="amd:AMED_4457"/>
<protein>
    <recommendedName>
        <fullName evidence="4">Secreted protein</fullName>
    </recommendedName>
</protein>
<organism evidence="2 3">
    <name type="scientific">Amycolatopsis mediterranei (strain U-32)</name>
    <dbReference type="NCBI Taxonomy" id="749927"/>
    <lineage>
        <taxon>Bacteria</taxon>
        <taxon>Bacillati</taxon>
        <taxon>Actinomycetota</taxon>
        <taxon>Actinomycetes</taxon>
        <taxon>Pseudonocardiales</taxon>
        <taxon>Pseudonocardiaceae</taxon>
        <taxon>Amycolatopsis</taxon>
    </lineage>
</organism>
<proteinExistence type="predicted"/>